<evidence type="ECO:0000313" key="1">
    <source>
        <dbReference type="EMBL" id="KAG8194205.1"/>
    </source>
</evidence>
<organism evidence="1 2">
    <name type="scientific">Oedothorax gibbosus</name>
    <dbReference type="NCBI Taxonomy" id="931172"/>
    <lineage>
        <taxon>Eukaryota</taxon>
        <taxon>Metazoa</taxon>
        <taxon>Ecdysozoa</taxon>
        <taxon>Arthropoda</taxon>
        <taxon>Chelicerata</taxon>
        <taxon>Arachnida</taxon>
        <taxon>Araneae</taxon>
        <taxon>Araneomorphae</taxon>
        <taxon>Entelegynae</taxon>
        <taxon>Araneoidea</taxon>
        <taxon>Linyphiidae</taxon>
        <taxon>Erigoninae</taxon>
        <taxon>Oedothorax</taxon>
    </lineage>
</organism>
<dbReference type="EMBL" id="JAFNEN010000106">
    <property type="protein sequence ID" value="KAG8194205.1"/>
    <property type="molecule type" value="Genomic_DNA"/>
</dbReference>
<dbReference type="Proteomes" id="UP000827092">
    <property type="component" value="Unassembled WGS sequence"/>
</dbReference>
<reference evidence="1 2" key="1">
    <citation type="journal article" date="2022" name="Nat. Ecol. Evol.">
        <title>A masculinizing supergene underlies an exaggerated male reproductive morph in a spider.</title>
        <authorList>
            <person name="Hendrickx F."/>
            <person name="De Corte Z."/>
            <person name="Sonet G."/>
            <person name="Van Belleghem S.M."/>
            <person name="Kostlbacher S."/>
            <person name="Vangestel C."/>
        </authorList>
    </citation>
    <scope>NUCLEOTIDE SEQUENCE [LARGE SCALE GENOMIC DNA]</scope>
    <source>
        <strain evidence="1">W744_W776</strain>
    </source>
</reference>
<gene>
    <name evidence="1" type="ORF">JTE90_024537</name>
</gene>
<keyword evidence="2" id="KW-1185">Reference proteome</keyword>
<comment type="caution">
    <text evidence="1">The sequence shown here is derived from an EMBL/GenBank/DDBJ whole genome shotgun (WGS) entry which is preliminary data.</text>
</comment>
<sequence length="127" mass="14513">MNTMSHPFSSLSRTLHSPDHSATFASSALKKQFVPYLCALLQRKPVQVQSVVFLCPEKKSKNVWSGALERDCYAGLFLSCKKRHKKRGNSFYLRRLGIGETVWTCVAARKDWEWIPSLGSNQDFFNI</sequence>
<dbReference type="AlphaFoldDB" id="A0AAV6VBS0"/>
<accession>A0AAV6VBS0</accession>
<evidence type="ECO:0000313" key="2">
    <source>
        <dbReference type="Proteomes" id="UP000827092"/>
    </source>
</evidence>
<protein>
    <submittedName>
        <fullName evidence="1">Uncharacterized protein</fullName>
    </submittedName>
</protein>
<name>A0AAV6VBS0_9ARAC</name>
<proteinExistence type="predicted"/>